<gene>
    <name evidence="5 9" type="primary">xseA</name>
    <name evidence="9" type="ORF">CAFE_37370</name>
</gene>
<reference evidence="9 10" key="1">
    <citation type="submission" date="2019-09" db="EMBL/GenBank/DDBJ databases">
        <title>Genome sequence of Clostridium sp. EA1.</title>
        <authorList>
            <person name="Poehlein A."/>
            <person name="Bengelsdorf F.R."/>
            <person name="Daniel R."/>
        </authorList>
    </citation>
    <scope>NUCLEOTIDE SEQUENCE [LARGE SCALE GENOMIC DNA]</scope>
    <source>
        <strain evidence="9 10">EA1</strain>
    </source>
</reference>
<dbReference type="GO" id="GO:0008855">
    <property type="term" value="F:exodeoxyribonuclease VII activity"/>
    <property type="evidence" value="ECO:0007669"/>
    <property type="project" value="UniProtKB-UniRule"/>
</dbReference>
<name>A0A6N8I4L1_9FIRM</name>
<evidence type="ECO:0000256" key="6">
    <source>
        <dbReference type="RuleBase" id="RU004355"/>
    </source>
</evidence>
<sequence length="413" mass="45446">MNRITPMVLSVTQLNTYIRSVFEQDPHLTQVFVSGEISNFKNYYRSGHLYLSLKDEKSVIKAVMFARYTERLRFVPEDGMKVIARGRVSVYEATGQYQLYIEDLQPDGVGALSIAFEQLKRKLEAEGLFGKKKQIPKYPERIGVITSPSGAAVHDILTVLGRRYPAAEIVFCPVAVQGTEAAPQIADAVERFNRLNCADVLIVGRGGGSLEDLWPFNEESVARAVAASHIPVISAVGHETDFTICDFAADLRAPTPSAAAELAVPDRMELAAELRGMRQRLNQAIESVLSDAGRRIDQLSDSGVFRNPAERLEQRKQVITQFSSALNGHMSRKIQSCHTILSSESGRLNALSPLAVLSRGYAVACDENGSPIGSASKVRKGEFLSMKMNDGNIDCVVENVRMRKKKRSEAGVL</sequence>
<keyword evidence="2 5" id="KW-0540">Nuclease</keyword>
<keyword evidence="10" id="KW-1185">Reference proteome</keyword>
<dbReference type="EMBL" id="VWXL01000108">
    <property type="protein sequence ID" value="MVB12984.1"/>
    <property type="molecule type" value="Genomic_DNA"/>
</dbReference>
<keyword evidence="4 5" id="KW-0269">Exonuclease</keyword>
<dbReference type="AlphaFoldDB" id="A0A6N8I4L1"/>
<evidence type="ECO:0000313" key="10">
    <source>
        <dbReference type="Proteomes" id="UP000469440"/>
    </source>
</evidence>
<evidence type="ECO:0000256" key="3">
    <source>
        <dbReference type="ARBA" id="ARBA00022801"/>
    </source>
</evidence>
<evidence type="ECO:0000259" key="8">
    <source>
        <dbReference type="Pfam" id="PF13742"/>
    </source>
</evidence>
<dbReference type="InterPro" id="IPR020579">
    <property type="entry name" value="Exonuc_VII_lsu_C"/>
</dbReference>
<keyword evidence="3 5" id="KW-0378">Hydrolase</keyword>
<comment type="catalytic activity">
    <reaction evidence="5 6">
        <text>Exonucleolytic cleavage in either 5'- to 3'- or 3'- to 5'-direction to yield nucleoside 5'-phosphates.</text>
        <dbReference type="EC" id="3.1.11.6"/>
    </reaction>
</comment>
<dbReference type="HAMAP" id="MF_00378">
    <property type="entry name" value="Exonuc_7_L"/>
    <property type="match status" value="1"/>
</dbReference>
<dbReference type="InterPro" id="IPR025824">
    <property type="entry name" value="OB-fold_nuc-bd_dom"/>
</dbReference>
<dbReference type="EC" id="3.1.11.6" evidence="5"/>
<dbReference type="InterPro" id="IPR003753">
    <property type="entry name" value="Exonuc_VII_L"/>
</dbReference>
<evidence type="ECO:0000259" key="7">
    <source>
        <dbReference type="Pfam" id="PF02601"/>
    </source>
</evidence>
<feature type="domain" description="Exonuclease VII large subunit C-terminal" evidence="7">
    <location>
        <begin position="131"/>
        <end position="339"/>
    </location>
</feature>
<proteinExistence type="inferred from homology"/>
<dbReference type="NCBIfam" id="TIGR00237">
    <property type="entry name" value="xseA"/>
    <property type="match status" value="1"/>
</dbReference>
<dbReference type="RefSeq" id="WP_330594108.1">
    <property type="nucleotide sequence ID" value="NZ_VWXL01000108.1"/>
</dbReference>
<organism evidence="9 10">
    <name type="scientific">Caproicibacter fermentans</name>
    <dbReference type="NCBI Taxonomy" id="2576756"/>
    <lineage>
        <taxon>Bacteria</taxon>
        <taxon>Bacillati</taxon>
        <taxon>Bacillota</taxon>
        <taxon>Clostridia</taxon>
        <taxon>Eubacteriales</taxon>
        <taxon>Acutalibacteraceae</taxon>
        <taxon>Caproicibacter</taxon>
    </lineage>
</organism>
<accession>A0A6N8I4L1</accession>
<dbReference type="GO" id="GO:0006308">
    <property type="term" value="P:DNA catabolic process"/>
    <property type="evidence" value="ECO:0007669"/>
    <property type="project" value="UniProtKB-UniRule"/>
</dbReference>
<comment type="similarity">
    <text evidence="5 6">Belongs to the XseA family.</text>
</comment>
<dbReference type="GO" id="GO:0009318">
    <property type="term" value="C:exodeoxyribonuclease VII complex"/>
    <property type="evidence" value="ECO:0007669"/>
    <property type="project" value="UniProtKB-UniRule"/>
</dbReference>
<dbReference type="Proteomes" id="UP000469440">
    <property type="component" value="Unassembled WGS sequence"/>
</dbReference>
<evidence type="ECO:0000256" key="5">
    <source>
        <dbReference type="HAMAP-Rule" id="MF_00378"/>
    </source>
</evidence>
<dbReference type="PANTHER" id="PTHR30008:SF0">
    <property type="entry name" value="EXODEOXYRIBONUCLEASE 7 LARGE SUBUNIT"/>
    <property type="match status" value="1"/>
</dbReference>
<dbReference type="PANTHER" id="PTHR30008">
    <property type="entry name" value="EXODEOXYRIBONUCLEASE 7 LARGE SUBUNIT"/>
    <property type="match status" value="1"/>
</dbReference>
<dbReference type="GO" id="GO:0005737">
    <property type="term" value="C:cytoplasm"/>
    <property type="evidence" value="ECO:0007669"/>
    <property type="project" value="UniProtKB-SubCell"/>
</dbReference>
<dbReference type="Pfam" id="PF02601">
    <property type="entry name" value="Exonuc_VII_L"/>
    <property type="match status" value="1"/>
</dbReference>
<comment type="subunit">
    <text evidence="5">Heterooligomer composed of large and small subunits.</text>
</comment>
<dbReference type="CDD" id="cd04489">
    <property type="entry name" value="ExoVII_LU_OBF"/>
    <property type="match status" value="1"/>
</dbReference>
<comment type="caution">
    <text evidence="9">The sequence shown here is derived from an EMBL/GenBank/DDBJ whole genome shotgun (WGS) entry which is preliminary data.</text>
</comment>
<evidence type="ECO:0000313" key="9">
    <source>
        <dbReference type="EMBL" id="MVB12984.1"/>
    </source>
</evidence>
<feature type="domain" description="OB-fold nucleic acid binding" evidence="8">
    <location>
        <begin position="9"/>
        <end position="104"/>
    </location>
</feature>
<comment type="function">
    <text evidence="5">Bidirectionally degrades single-stranded DNA into large acid-insoluble oligonucleotides, which are then degraded further into small acid-soluble oligonucleotides.</text>
</comment>
<comment type="subcellular location">
    <subcellularLocation>
        <location evidence="5 6">Cytoplasm</location>
    </subcellularLocation>
</comment>
<evidence type="ECO:0000256" key="1">
    <source>
        <dbReference type="ARBA" id="ARBA00022490"/>
    </source>
</evidence>
<keyword evidence="1 5" id="KW-0963">Cytoplasm</keyword>
<dbReference type="Pfam" id="PF13742">
    <property type="entry name" value="tRNA_anti_2"/>
    <property type="match status" value="1"/>
</dbReference>
<dbReference type="GO" id="GO:0003676">
    <property type="term" value="F:nucleic acid binding"/>
    <property type="evidence" value="ECO:0007669"/>
    <property type="project" value="InterPro"/>
</dbReference>
<evidence type="ECO:0000256" key="4">
    <source>
        <dbReference type="ARBA" id="ARBA00022839"/>
    </source>
</evidence>
<protein>
    <recommendedName>
        <fullName evidence="5">Exodeoxyribonuclease 7 large subunit</fullName>
        <ecNumber evidence="5">3.1.11.6</ecNumber>
    </recommendedName>
    <alternativeName>
        <fullName evidence="5">Exodeoxyribonuclease VII large subunit</fullName>
        <shortName evidence="5">Exonuclease VII large subunit</shortName>
    </alternativeName>
</protein>
<evidence type="ECO:0000256" key="2">
    <source>
        <dbReference type="ARBA" id="ARBA00022722"/>
    </source>
</evidence>